<proteinExistence type="predicted"/>
<keyword evidence="3" id="KW-1185">Reference proteome</keyword>
<comment type="caution">
    <text evidence="2">The sequence shown here is derived from an EMBL/GenBank/DDBJ whole genome shotgun (WGS) entry which is preliminary data.</text>
</comment>
<reference evidence="2 3" key="1">
    <citation type="journal article" date="2018" name="Evol. Lett.">
        <title>Horizontal gene cluster transfer increased hallucinogenic mushroom diversity.</title>
        <authorList>
            <person name="Reynolds H.T."/>
            <person name="Vijayakumar V."/>
            <person name="Gluck-Thaler E."/>
            <person name="Korotkin H.B."/>
            <person name="Matheny P.B."/>
            <person name="Slot J.C."/>
        </authorList>
    </citation>
    <scope>NUCLEOTIDE SEQUENCE [LARGE SCALE GENOMIC DNA]</scope>
    <source>
        <strain evidence="2 3">SRW20</strain>
    </source>
</reference>
<dbReference type="Proteomes" id="UP000284706">
    <property type="component" value="Unassembled WGS sequence"/>
</dbReference>
<feature type="region of interest" description="Disordered" evidence="1">
    <location>
        <begin position="75"/>
        <end position="98"/>
    </location>
</feature>
<sequence length="98" mass="10987">MAFFWEGWKSQLVGASAEQLRALAWRDAYAAGAGAGVGGHGSLEDCVRRLDTYETAHLGRFYFVVPQKSEILQKLPKSTPSYRPTDRLRSKSLTRVLR</sequence>
<organism evidence="2 3">
    <name type="scientific">Gymnopilus dilepis</name>
    <dbReference type="NCBI Taxonomy" id="231916"/>
    <lineage>
        <taxon>Eukaryota</taxon>
        <taxon>Fungi</taxon>
        <taxon>Dikarya</taxon>
        <taxon>Basidiomycota</taxon>
        <taxon>Agaricomycotina</taxon>
        <taxon>Agaricomycetes</taxon>
        <taxon>Agaricomycetidae</taxon>
        <taxon>Agaricales</taxon>
        <taxon>Agaricineae</taxon>
        <taxon>Hymenogastraceae</taxon>
        <taxon>Gymnopilus</taxon>
    </lineage>
</organism>
<accession>A0A409X6U8</accession>
<name>A0A409X6U8_9AGAR</name>
<dbReference type="AlphaFoldDB" id="A0A409X6U8"/>
<gene>
    <name evidence="2" type="ORF">CVT26_008376</name>
</gene>
<evidence type="ECO:0000313" key="2">
    <source>
        <dbReference type="EMBL" id="PPQ86509.1"/>
    </source>
</evidence>
<evidence type="ECO:0000313" key="3">
    <source>
        <dbReference type="Proteomes" id="UP000284706"/>
    </source>
</evidence>
<dbReference type="EMBL" id="NHYE01004054">
    <property type="protein sequence ID" value="PPQ86509.1"/>
    <property type="molecule type" value="Genomic_DNA"/>
</dbReference>
<protein>
    <submittedName>
        <fullName evidence="2">Uncharacterized protein</fullName>
    </submittedName>
</protein>
<dbReference type="InParanoid" id="A0A409X6U8"/>
<evidence type="ECO:0000256" key="1">
    <source>
        <dbReference type="SAM" id="MobiDB-lite"/>
    </source>
</evidence>